<dbReference type="PROSITE" id="PS00127">
    <property type="entry name" value="RNASE_PANCREATIC"/>
    <property type="match status" value="1"/>
</dbReference>
<dbReference type="GO" id="GO:0050830">
    <property type="term" value="P:defense response to Gram-positive bacterium"/>
    <property type="evidence" value="ECO:0007669"/>
    <property type="project" value="TreeGrafter"/>
</dbReference>
<evidence type="ECO:0000256" key="3">
    <source>
        <dbReference type="ARBA" id="ARBA00022759"/>
    </source>
</evidence>
<dbReference type="Pfam" id="PF00074">
    <property type="entry name" value="RnaseA"/>
    <property type="match status" value="1"/>
</dbReference>
<evidence type="ECO:0000256" key="2">
    <source>
        <dbReference type="ARBA" id="ARBA00022722"/>
    </source>
</evidence>
<evidence type="ECO:0000256" key="1">
    <source>
        <dbReference type="ARBA" id="ARBA00005600"/>
    </source>
</evidence>
<feature type="signal peptide" evidence="5">
    <location>
        <begin position="1"/>
        <end position="24"/>
    </location>
</feature>
<protein>
    <submittedName>
        <fullName evidence="7">Angiogenin-like</fullName>
    </submittedName>
</protein>
<dbReference type="InterPro" id="IPR001427">
    <property type="entry name" value="RNaseA"/>
</dbReference>
<dbReference type="AlphaFoldDB" id="A0A0B8RV32"/>
<dbReference type="EMBL" id="GBSH01000288">
    <property type="protein sequence ID" value="JAG68736.1"/>
    <property type="molecule type" value="Transcribed_RNA"/>
</dbReference>
<dbReference type="GO" id="GO:0004519">
    <property type="term" value="F:endonuclease activity"/>
    <property type="evidence" value="ECO:0007669"/>
    <property type="project" value="UniProtKB-KW"/>
</dbReference>
<sequence length="146" mass="17031">MASNGESMMLLFFISISVINISLSQNPQAFQRKHMTFLDNIDHNRCNSEMQNRRISLTRSGCKRLNTFIHAPEKRIDQTCVSGKPYVIQNLEYKKSSMKFRVTSCRLSQEYGKDCKYKAEESRWKYIVVSCNQNDRPVHLAGILTW</sequence>
<dbReference type="Gene3D" id="3.10.130.10">
    <property type="entry name" value="Ribonuclease A-like domain"/>
    <property type="match status" value="1"/>
</dbReference>
<keyword evidence="5" id="KW-0732">Signal</keyword>
<dbReference type="SMART" id="SM00092">
    <property type="entry name" value="RNAse_Pc"/>
    <property type="match status" value="1"/>
</dbReference>
<dbReference type="GO" id="GO:0016787">
    <property type="term" value="F:hydrolase activity"/>
    <property type="evidence" value="ECO:0007669"/>
    <property type="project" value="UniProtKB-KW"/>
</dbReference>
<keyword evidence="4 5" id="KW-0378">Hydrolase</keyword>
<dbReference type="InterPro" id="IPR023412">
    <property type="entry name" value="RNaseA_domain"/>
</dbReference>
<evidence type="ECO:0000256" key="4">
    <source>
        <dbReference type="ARBA" id="ARBA00022801"/>
    </source>
</evidence>
<dbReference type="InterPro" id="IPR023411">
    <property type="entry name" value="RNaseA_AS"/>
</dbReference>
<accession>A0A0B8RV32</accession>
<dbReference type="InterPro" id="IPR036816">
    <property type="entry name" value="RNaseA-like_dom_sf"/>
</dbReference>
<dbReference type="PANTHER" id="PTHR11437">
    <property type="entry name" value="RIBONUCLEASE"/>
    <property type="match status" value="1"/>
</dbReference>
<evidence type="ECO:0000259" key="6">
    <source>
        <dbReference type="SMART" id="SM00092"/>
    </source>
</evidence>
<organism evidence="7">
    <name type="scientific">Philothamnus irregularis</name>
    <name type="common">brown tree snake</name>
    <dbReference type="NCBI Taxonomy" id="1899461"/>
    <lineage>
        <taxon>Eukaryota</taxon>
        <taxon>Metazoa</taxon>
        <taxon>Chordata</taxon>
        <taxon>Craniata</taxon>
        <taxon>Vertebrata</taxon>
        <taxon>Euteleostomi</taxon>
        <taxon>Lepidosauria</taxon>
        <taxon>Squamata</taxon>
        <taxon>Bifurcata</taxon>
        <taxon>Unidentata</taxon>
        <taxon>Episquamata</taxon>
        <taxon>Toxicofera</taxon>
        <taxon>Serpentes</taxon>
        <taxon>Colubroidea</taxon>
        <taxon>Colubridae</taxon>
        <taxon>Colubrinae</taxon>
        <taxon>Philothamnus</taxon>
    </lineage>
</organism>
<comment type="similarity">
    <text evidence="1 5">Belongs to the pancreatic ribonuclease family.</text>
</comment>
<reference evidence="7" key="1">
    <citation type="journal article" date="2014" name="BMC Genomics">
        <title>RNA-seq and high-definition mass spectrometry reveal the complex and divergent venoms of two rear-fanged colubrid snakes.</title>
        <authorList>
            <person name="McGivern J.J."/>
            <person name="Wray K.P."/>
            <person name="Margres M.J."/>
            <person name="Couch M.E."/>
            <person name="Mackessy S.P."/>
            <person name="Rokyta D.R."/>
        </authorList>
    </citation>
    <scope>NUCLEOTIDE SEQUENCE</scope>
    <source>
        <tissue evidence="7">Venom gland</tissue>
    </source>
</reference>
<proteinExistence type="inferred from homology"/>
<dbReference type="GO" id="GO:0004540">
    <property type="term" value="F:RNA nuclease activity"/>
    <property type="evidence" value="ECO:0007669"/>
    <property type="project" value="TreeGrafter"/>
</dbReference>
<feature type="chain" id="PRO_5007746186" evidence="5">
    <location>
        <begin position="25"/>
        <end position="146"/>
    </location>
</feature>
<dbReference type="GO" id="GO:0003676">
    <property type="term" value="F:nucleic acid binding"/>
    <property type="evidence" value="ECO:0007669"/>
    <property type="project" value="InterPro"/>
</dbReference>
<evidence type="ECO:0000313" key="7">
    <source>
        <dbReference type="EMBL" id="JAG68736.1"/>
    </source>
</evidence>
<keyword evidence="3 5" id="KW-0255">Endonuclease</keyword>
<evidence type="ECO:0000256" key="5">
    <source>
        <dbReference type="RuleBase" id="RU000651"/>
    </source>
</evidence>
<keyword evidence="2 5" id="KW-0540">Nuclease</keyword>
<dbReference type="SUPFAM" id="SSF54076">
    <property type="entry name" value="RNase A-like"/>
    <property type="match status" value="1"/>
</dbReference>
<name>A0A0B8RV32_9SAUR</name>
<feature type="domain" description="Ribonuclease A-domain" evidence="6">
    <location>
        <begin position="23"/>
        <end position="144"/>
    </location>
</feature>